<proteinExistence type="predicted"/>
<name>A0A840UXG9_9BACT</name>
<evidence type="ECO:0000256" key="6">
    <source>
        <dbReference type="ARBA" id="ARBA00022967"/>
    </source>
</evidence>
<dbReference type="Proteomes" id="UP000539642">
    <property type="component" value="Unassembled WGS sequence"/>
</dbReference>
<dbReference type="PROSITE" id="PS00198">
    <property type="entry name" value="4FE4S_FER_1"/>
    <property type="match status" value="1"/>
</dbReference>
<dbReference type="Pfam" id="PF12838">
    <property type="entry name" value="Fer4_7"/>
    <property type="match status" value="1"/>
</dbReference>
<keyword evidence="3" id="KW-0874">Quinone</keyword>
<evidence type="ECO:0000256" key="1">
    <source>
        <dbReference type="ARBA" id="ARBA00022475"/>
    </source>
</evidence>
<evidence type="ECO:0000256" key="2">
    <source>
        <dbReference type="ARBA" id="ARBA00022485"/>
    </source>
</evidence>
<dbReference type="EMBL" id="JACHEO010000027">
    <property type="protein sequence ID" value="MBB5349506.1"/>
    <property type="molecule type" value="Genomic_DNA"/>
</dbReference>
<keyword evidence="10" id="KW-0830">Ubiquinone</keyword>
<dbReference type="PANTHER" id="PTHR10849">
    <property type="entry name" value="NADH DEHYDROGENASE UBIQUINONE IRON-SULFUR PROTEIN 8, MITOCHONDRIAL"/>
    <property type="match status" value="1"/>
</dbReference>
<keyword evidence="5" id="KW-0677">Repeat</keyword>
<keyword evidence="14" id="KW-1185">Reference proteome</keyword>
<evidence type="ECO:0000256" key="7">
    <source>
        <dbReference type="ARBA" id="ARBA00023004"/>
    </source>
</evidence>
<keyword evidence="6" id="KW-1278">Translocase</keyword>
<evidence type="ECO:0000256" key="11">
    <source>
        <dbReference type="ARBA" id="ARBA00023136"/>
    </source>
</evidence>
<dbReference type="InterPro" id="IPR017896">
    <property type="entry name" value="4Fe4S_Fe-S-bd"/>
</dbReference>
<comment type="caution">
    <text evidence="13">The sequence shown here is derived from an EMBL/GenBank/DDBJ whole genome shotgun (WGS) entry which is preliminary data.</text>
</comment>
<keyword evidence="9" id="KW-0520">NAD</keyword>
<keyword evidence="4" id="KW-0479">Metal-binding</keyword>
<gene>
    <name evidence="13" type="ORF">HNQ81_003261</name>
</gene>
<keyword evidence="1" id="KW-1003">Cell membrane</keyword>
<dbReference type="Gene3D" id="3.30.70.3270">
    <property type="match status" value="1"/>
</dbReference>
<dbReference type="GO" id="GO:0016651">
    <property type="term" value="F:oxidoreductase activity, acting on NAD(P)H"/>
    <property type="evidence" value="ECO:0007669"/>
    <property type="project" value="InterPro"/>
</dbReference>
<evidence type="ECO:0000256" key="10">
    <source>
        <dbReference type="ARBA" id="ARBA00023075"/>
    </source>
</evidence>
<dbReference type="SUPFAM" id="SSF54862">
    <property type="entry name" value="4Fe-4S ferredoxins"/>
    <property type="match status" value="1"/>
</dbReference>
<dbReference type="AlphaFoldDB" id="A0A840UXG9"/>
<keyword evidence="8" id="KW-0411">Iron-sulfur</keyword>
<feature type="domain" description="4Fe-4S ferredoxin-type" evidence="12">
    <location>
        <begin position="11"/>
        <end position="41"/>
    </location>
</feature>
<dbReference type="PROSITE" id="PS51379">
    <property type="entry name" value="4FE4S_FER_2"/>
    <property type="match status" value="2"/>
</dbReference>
<keyword evidence="2" id="KW-0004">4Fe-4S</keyword>
<evidence type="ECO:0000256" key="8">
    <source>
        <dbReference type="ARBA" id="ARBA00023014"/>
    </source>
</evidence>
<keyword evidence="7" id="KW-0408">Iron</keyword>
<evidence type="ECO:0000259" key="12">
    <source>
        <dbReference type="PROSITE" id="PS51379"/>
    </source>
</evidence>
<evidence type="ECO:0000256" key="5">
    <source>
        <dbReference type="ARBA" id="ARBA00022737"/>
    </source>
</evidence>
<dbReference type="InterPro" id="IPR010226">
    <property type="entry name" value="NADH_quinone_OxRdtase_chainI"/>
</dbReference>
<keyword evidence="11" id="KW-0472">Membrane</keyword>
<sequence length="105" mass="11692">MTARYRGHIELIPGEEGQPLCVVCGMCEKACPSNCISIGGEKPEGSKKKVLTSYRLDFTTCSLCGSCVDSCNFGAIRFSKEYNLASTRKEDFHFDLLKRLEESKQ</sequence>
<reference evidence="13 14" key="1">
    <citation type="submission" date="2020-08" db="EMBL/GenBank/DDBJ databases">
        <title>Genomic Encyclopedia of Type Strains, Phase IV (KMG-IV): sequencing the most valuable type-strain genomes for metagenomic binning, comparative biology and taxonomic classification.</title>
        <authorList>
            <person name="Goeker M."/>
        </authorList>
    </citation>
    <scope>NUCLEOTIDE SEQUENCE [LARGE SCALE GENOMIC DNA]</scope>
    <source>
        <strain evidence="13 14">DSM 28570</strain>
    </source>
</reference>
<evidence type="ECO:0000256" key="9">
    <source>
        <dbReference type="ARBA" id="ARBA00023027"/>
    </source>
</evidence>
<dbReference type="GO" id="GO:0046872">
    <property type="term" value="F:metal ion binding"/>
    <property type="evidence" value="ECO:0007669"/>
    <property type="project" value="UniProtKB-KW"/>
</dbReference>
<dbReference type="GO" id="GO:0016020">
    <property type="term" value="C:membrane"/>
    <property type="evidence" value="ECO:0007669"/>
    <property type="project" value="InterPro"/>
</dbReference>
<dbReference type="GO" id="GO:0051539">
    <property type="term" value="F:4 iron, 4 sulfur cluster binding"/>
    <property type="evidence" value="ECO:0007669"/>
    <property type="project" value="UniProtKB-KW"/>
</dbReference>
<evidence type="ECO:0000313" key="14">
    <source>
        <dbReference type="Proteomes" id="UP000539642"/>
    </source>
</evidence>
<dbReference type="PANTHER" id="PTHR10849:SF24">
    <property type="entry name" value="NADH-QUINONE OXIDOREDUCTASE SUBUNIT I 2"/>
    <property type="match status" value="1"/>
</dbReference>
<evidence type="ECO:0000256" key="4">
    <source>
        <dbReference type="ARBA" id="ARBA00022723"/>
    </source>
</evidence>
<evidence type="ECO:0000256" key="3">
    <source>
        <dbReference type="ARBA" id="ARBA00022719"/>
    </source>
</evidence>
<dbReference type="RefSeq" id="WP_240191813.1">
    <property type="nucleotide sequence ID" value="NZ_JACHEO010000027.1"/>
</dbReference>
<organism evidence="13 14">
    <name type="scientific">Desulfoprunum benzoelyticum</name>
    <dbReference type="NCBI Taxonomy" id="1506996"/>
    <lineage>
        <taxon>Bacteria</taxon>
        <taxon>Pseudomonadati</taxon>
        <taxon>Thermodesulfobacteriota</taxon>
        <taxon>Desulfobulbia</taxon>
        <taxon>Desulfobulbales</taxon>
        <taxon>Desulfobulbaceae</taxon>
        <taxon>Desulfoprunum</taxon>
    </lineage>
</organism>
<dbReference type="InterPro" id="IPR017900">
    <property type="entry name" value="4Fe4S_Fe_S_CS"/>
</dbReference>
<feature type="domain" description="4Fe-4S ferredoxin-type" evidence="12">
    <location>
        <begin position="52"/>
        <end position="81"/>
    </location>
</feature>
<evidence type="ECO:0000313" key="13">
    <source>
        <dbReference type="EMBL" id="MBB5349506.1"/>
    </source>
</evidence>
<accession>A0A840UXG9</accession>
<protein>
    <submittedName>
        <fullName evidence="13">NADH-quinone oxidoreductase subunit I</fullName>
    </submittedName>
</protein>
<dbReference type="GO" id="GO:0048038">
    <property type="term" value="F:quinone binding"/>
    <property type="evidence" value="ECO:0007669"/>
    <property type="project" value="UniProtKB-KW"/>
</dbReference>